<accession>A0A6H2A008</accession>
<dbReference type="PANTHER" id="PTHR47359">
    <property type="entry name" value="PEPTIDOGLYCAN DL-ENDOPEPTIDASE CWLO"/>
    <property type="match status" value="1"/>
</dbReference>
<evidence type="ECO:0000256" key="1">
    <source>
        <dbReference type="ARBA" id="ARBA00007074"/>
    </source>
</evidence>
<keyword evidence="2" id="KW-0645">Protease</keyword>
<organism evidence="6">
    <name type="scientific">viral metagenome</name>
    <dbReference type="NCBI Taxonomy" id="1070528"/>
    <lineage>
        <taxon>unclassified sequences</taxon>
        <taxon>metagenomes</taxon>
        <taxon>organismal metagenomes</taxon>
    </lineage>
</organism>
<comment type="similarity">
    <text evidence="1">Belongs to the peptidase C40 family.</text>
</comment>
<evidence type="ECO:0000256" key="3">
    <source>
        <dbReference type="ARBA" id="ARBA00022801"/>
    </source>
</evidence>
<dbReference type="InterPro" id="IPR051794">
    <property type="entry name" value="PG_Endopeptidase_C40"/>
</dbReference>
<dbReference type="Gene3D" id="3.90.1720.10">
    <property type="entry name" value="endopeptidase domain like (from Nostoc punctiforme)"/>
    <property type="match status" value="1"/>
</dbReference>
<feature type="domain" description="NlpC/P60" evidence="5">
    <location>
        <begin position="7"/>
        <end position="131"/>
    </location>
</feature>
<proteinExistence type="inferred from homology"/>
<dbReference type="GO" id="GO:0008234">
    <property type="term" value="F:cysteine-type peptidase activity"/>
    <property type="evidence" value="ECO:0007669"/>
    <property type="project" value="UniProtKB-KW"/>
</dbReference>
<dbReference type="InterPro" id="IPR038765">
    <property type="entry name" value="Papain-like_cys_pep_sf"/>
</dbReference>
<gene>
    <name evidence="6" type="ORF">TM448A03165_0003</name>
</gene>
<evidence type="ECO:0000313" key="6">
    <source>
        <dbReference type="EMBL" id="QJA53042.1"/>
    </source>
</evidence>
<evidence type="ECO:0000259" key="5">
    <source>
        <dbReference type="PROSITE" id="PS51935"/>
    </source>
</evidence>
<dbReference type="GO" id="GO:0006508">
    <property type="term" value="P:proteolysis"/>
    <property type="evidence" value="ECO:0007669"/>
    <property type="project" value="UniProtKB-KW"/>
</dbReference>
<dbReference type="EMBL" id="MT144389">
    <property type="protein sequence ID" value="QJA53042.1"/>
    <property type="molecule type" value="Genomic_DNA"/>
</dbReference>
<keyword evidence="3 6" id="KW-0378">Hydrolase</keyword>
<dbReference type="SUPFAM" id="SSF54001">
    <property type="entry name" value="Cysteine proteinases"/>
    <property type="match status" value="1"/>
</dbReference>
<evidence type="ECO:0000256" key="4">
    <source>
        <dbReference type="ARBA" id="ARBA00022807"/>
    </source>
</evidence>
<dbReference type="InterPro" id="IPR000064">
    <property type="entry name" value="NLP_P60_dom"/>
</dbReference>
<sequence length="156" mass="16586">MTQMLPTTDREMFLAIAWGFLGTFYTWGGDDPSGFDCSGLVVECAKSVGLLPRSGDYTAAGLWTRWKHLHVPNPAPGDVVFFGKGGRVTHVEICALGAPALSIGASGGGSKTKTREDAIRDNAFIKVRPIWGRGVSHEVVGIVDLFTERPPLGGGV</sequence>
<dbReference type="PROSITE" id="PS51935">
    <property type="entry name" value="NLPC_P60"/>
    <property type="match status" value="1"/>
</dbReference>
<name>A0A6H2A008_9ZZZZ</name>
<dbReference type="Pfam" id="PF00877">
    <property type="entry name" value="NLPC_P60"/>
    <property type="match status" value="1"/>
</dbReference>
<reference evidence="6" key="1">
    <citation type="submission" date="2020-03" db="EMBL/GenBank/DDBJ databases">
        <title>The deep terrestrial virosphere.</title>
        <authorList>
            <person name="Holmfeldt K."/>
            <person name="Nilsson E."/>
            <person name="Simone D."/>
            <person name="Lopez-Fernandez M."/>
            <person name="Wu X."/>
            <person name="de Brujin I."/>
            <person name="Lundin D."/>
            <person name="Andersson A."/>
            <person name="Bertilsson S."/>
            <person name="Dopson M."/>
        </authorList>
    </citation>
    <scope>NUCLEOTIDE SEQUENCE</scope>
    <source>
        <strain evidence="6">TM448A03165</strain>
    </source>
</reference>
<evidence type="ECO:0000256" key="2">
    <source>
        <dbReference type="ARBA" id="ARBA00022670"/>
    </source>
</evidence>
<dbReference type="PANTHER" id="PTHR47359:SF3">
    <property type="entry name" value="NLP_P60 DOMAIN-CONTAINING PROTEIN-RELATED"/>
    <property type="match status" value="1"/>
</dbReference>
<protein>
    <submittedName>
        <fullName evidence="6">Putative cell wall hydrolase</fullName>
    </submittedName>
</protein>
<dbReference type="AlphaFoldDB" id="A0A6H2A008"/>
<keyword evidence="4" id="KW-0788">Thiol protease</keyword>